<protein>
    <submittedName>
        <fullName evidence="1">Uncharacterized protein</fullName>
    </submittedName>
</protein>
<dbReference type="Proteomes" id="UP001157091">
    <property type="component" value="Unassembled WGS sequence"/>
</dbReference>
<reference evidence="2" key="1">
    <citation type="journal article" date="2019" name="Int. J. Syst. Evol. Microbiol.">
        <title>The Global Catalogue of Microorganisms (GCM) 10K type strain sequencing project: providing services to taxonomists for standard genome sequencing and annotation.</title>
        <authorList>
            <consortium name="The Broad Institute Genomics Platform"/>
            <consortium name="The Broad Institute Genome Sequencing Center for Infectious Disease"/>
            <person name="Wu L."/>
            <person name="Ma J."/>
        </authorList>
    </citation>
    <scope>NUCLEOTIDE SEQUENCE [LARGE SCALE GENOMIC DNA]</scope>
    <source>
        <strain evidence="2">NBRC 106348</strain>
    </source>
</reference>
<evidence type="ECO:0000313" key="2">
    <source>
        <dbReference type="Proteomes" id="UP001157091"/>
    </source>
</evidence>
<keyword evidence="2" id="KW-1185">Reference proteome</keyword>
<sequence>MNDTISSLTTYLNCATTLYKDANYKSTSKTYQVDTAYVGDTMNDEASSIVYRPRS</sequence>
<accession>A0ABQ6HZM4</accession>
<name>A0ABQ6HZM4_9MICO</name>
<dbReference type="RefSeq" id="WP_284292083.1">
    <property type="nucleotide sequence ID" value="NZ_BSUK01000001.1"/>
</dbReference>
<evidence type="ECO:0000313" key="1">
    <source>
        <dbReference type="EMBL" id="GMA22969.1"/>
    </source>
</evidence>
<proteinExistence type="predicted"/>
<dbReference type="Gene3D" id="2.60.20.10">
    <property type="entry name" value="Crystallins"/>
    <property type="match status" value="1"/>
</dbReference>
<comment type="caution">
    <text evidence="1">The sequence shown here is derived from an EMBL/GenBank/DDBJ whole genome shotgun (WGS) entry which is preliminary data.</text>
</comment>
<gene>
    <name evidence="1" type="ORF">GCM10025864_07280</name>
</gene>
<organism evidence="1 2">
    <name type="scientific">Luteimicrobium album</name>
    <dbReference type="NCBI Taxonomy" id="1054550"/>
    <lineage>
        <taxon>Bacteria</taxon>
        <taxon>Bacillati</taxon>
        <taxon>Actinomycetota</taxon>
        <taxon>Actinomycetes</taxon>
        <taxon>Micrococcales</taxon>
        <taxon>Luteimicrobium</taxon>
    </lineage>
</organism>
<dbReference type="EMBL" id="BSUK01000001">
    <property type="protein sequence ID" value="GMA22969.1"/>
    <property type="molecule type" value="Genomic_DNA"/>
</dbReference>